<name>A0A5P2CA95_STRVZ</name>
<feature type="compositionally biased region" description="Low complexity" evidence="1">
    <location>
        <begin position="403"/>
        <end position="457"/>
    </location>
</feature>
<dbReference type="Pfam" id="PF01494">
    <property type="entry name" value="FAD_binding_3"/>
    <property type="match status" value="1"/>
</dbReference>
<dbReference type="InterPro" id="IPR036188">
    <property type="entry name" value="FAD/NAD-bd_sf"/>
</dbReference>
<sequence length="777" mass="76768">MSQDARGVEQSGGRGHAVVIGAGLAGLTAARALANSMDHVTVIERDHLPRGAARRRGLPQARHTHSLTTTAQQGLEELFPGIGADFARAGAVRIRLPQDALVLGPAGWLPRFDADLSMLSASRDLIDAVLRARLRAEPAVTFLAGHEVQGLQGGPNDTVTGVWTRRRERPGPGGAGPHRLIPADFVVDASGHASRAPHWLAGLGYEPPRETVVPARTTYASTVFAPPLGHVADWQSLLLTAAPGHPRQGALNVIEGGRLALTLTFADGTPPPTDHAALLHAAGLLRHPLLRDVIESATPLGPVHTCTRTENRWRHYDQLRRWPDQFLVMGDALAVTDPAHGQGMTLAVQSALVLDGMLSGHGTTVGLAYRLRRALAHRLSPAWQSSTRHLRTTGPAPAVAPHSAGAGTTAAPDAASAPAAAGTPAAVPGTAGTASTAGTAGAPSTADAPDTAAAAAPAGQLDPAASGAAGVTGAAGLAGVAGTAGTPGPGGAAGAAGSAGSAGTADVPDTAGAAAPAGQLDPAAASGAAGVTGAAGAAAPPGAADVAGTLDPAPAFGAAGMPGAAGAAVPTGAADAPDTVGAAGTTAAPGSAGARSPAATPGRTASPGVTATAGAAVTPRPAATTPSPATATPHPPAAPATNPARSRGPRAWFAGGSRTADPGRPPRGLRAWLARRVTARIAAEAVTEPYAAARLLARVQAVGTLAVVPGPRARRVPVPPPVPAPPSITHGEHARRRRAPAPAVPVIGVATGSARLHPAGSSAQWPAPAPAGERRHP</sequence>
<feature type="domain" description="FAD-binding" evidence="2">
    <location>
        <begin position="17"/>
        <end position="355"/>
    </location>
</feature>
<dbReference type="AlphaFoldDB" id="A0A5P2CA95"/>
<dbReference type="RefSeq" id="WP_150181846.1">
    <property type="nucleotide sequence ID" value="NZ_CP029191.1"/>
</dbReference>
<evidence type="ECO:0000256" key="1">
    <source>
        <dbReference type="SAM" id="MobiDB-lite"/>
    </source>
</evidence>
<feature type="compositionally biased region" description="Pro residues" evidence="1">
    <location>
        <begin position="717"/>
        <end position="726"/>
    </location>
</feature>
<feature type="region of interest" description="Disordered" evidence="1">
    <location>
        <begin position="752"/>
        <end position="777"/>
    </location>
</feature>
<organism evidence="3 4">
    <name type="scientific">Streptomyces venezuelae</name>
    <dbReference type="NCBI Taxonomy" id="54571"/>
    <lineage>
        <taxon>Bacteria</taxon>
        <taxon>Bacillati</taxon>
        <taxon>Actinomycetota</taxon>
        <taxon>Actinomycetes</taxon>
        <taxon>Kitasatosporales</taxon>
        <taxon>Streptomycetaceae</taxon>
        <taxon>Streptomyces</taxon>
    </lineage>
</organism>
<dbReference type="GO" id="GO:0071949">
    <property type="term" value="F:FAD binding"/>
    <property type="evidence" value="ECO:0007669"/>
    <property type="project" value="InterPro"/>
</dbReference>
<feature type="region of interest" description="Disordered" evidence="1">
    <location>
        <begin position="489"/>
        <end position="518"/>
    </location>
</feature>
<feature type="region of interest" description="Disordered" evidence="1">
    <location>
        <begin position="381"/>
        <end position="457"/>
    </location>
</feature>
<feature type="region of interest" description="Disordered" evidence="1">
    <location>
        <begin position="717"/>
        <end position="740"/>
    </location>
</feature>
<feature type="region of interest" description="Disordered" evidence="1">
    <location>
        <begin position="579"/>
        <end position="668"/>
    </location>
</feature>
<dbReference type="EMBL" id="CP029191">
    <property type="protein sequence ID" value="QES39666.1"/>
    <property type="molecule type" value="Genomic_DNA"/>
</dbReference>
<dbReference type="Proteomes" id="UP000324015">
    <property type="component" value="Chromosome"/>
</dbReference>
<evidence type="ECO:0000259" key="2">
    <source>
        <dbReference type="Pfam" id="PF01494"/>
    </source>
</evidence>
<gene>
    <name evidence="3" type="ORF">DEJ49_00555</name>
</gene>
<evidence type="ECO:0000313" key="4">
    <source>
        <dbReference type="Proteomes" id="UP000324015"/>
    </source>
</evidence>
<protein>
    <recommendedName>
        <fullName evidence="2">FAD-binding domain-containing protein</fullName>
    </recommendedName>
</protein>
<dbReference type="PANTHER" id="PTHR43422">
    <property type="entry name" value="THIAMINE THIAZOLE SYNTHASE"/>
    <property type="match status" value="1"/>
</dbReference>
<dbReference type="PANTHER" id="PTHR43422:SF3">
    <property type="entry name" value="THIAMINE THIAZOLE SYNTHASE"/>
    <property type="match status" value="1"/>
</dbReference>
<dbReference type="Gene3D" id="3.50.50.60">
    <property type="entry name" value="FAD/NAD(P)-binding domain"/>
    <property type="match status" value="1"/>
</dbReference>
<proteinExistence type="predicted"/>
<accession>A0A5P2CA95</accession>
<dbReference type="InterPro" id="IPR002938">
    <property type="entry name" value="FAD-bd"/>
</dbReference>
<feature type="compositionally biased region" description="Low complexity" evidence="1">
    <location>
        <begin position="579"/>
        <end position="632"/>
    </location>
</feature>
<dbReference type="SUPFAM" id="SSF51905">
    <property type="entry name" value="FAD/NAD(P)-binding domain"/>
    <property type="match status" value="1"/>
</dbReference>
<dbReference type="PRINTS" id="PR00420">
    <property type="entry name" value="RNGMNOXGNASE"/>
</dbReference>
<reference evidence="3 4" key="1">
    <citation type="submission" date="2018-05" db="EMBL/GenBank/DDBJ databases">
        <title>Streptomyces venezuelae.</title>
        <authorList>
            <person name="Kim W."/>
            <person name="Lee N."/>
            <person name="Cho B.-K."/>
        </authorList>
    </citation>
    <scope>NUCLEOTIDE SEQUENCE [LARGE SCALE GENOMIC DNA]</scope>
    <source>
        <strain evidence="3 4">ATCC 14585</strain>
    </source>
</reference>
<feature type="compositionally biased region" description="Low complexity" evidence="1">
    <location>
        <begin position="495"/>
        <end position="518"/>
    </location>
</feature>
<evidence type="ECO:0000313" key="3">
    <source>
        <dbReference type="EMBL" id="QES39666.1"/>
    </source>
</evidence>